<dbReference type="Proteomes" id="UP000294832">
    <property type="component" value="Unassembled WGS sequence"/>
</dbReference>
<gene>
    <name evidence="2" type="ORF">EDC91_11151</name>
</gene>
<proteinExistence type="predicted"/>
<feature type="transmembrane region" description="Helical" evidence="1">
    <location>
        <begin position="21"/>
        <end position="38"/>
    </location>
</feature>
<reference evidence="2 3" key="1">
    <citation type="submission" date="2019-03" db="EMBL/GenBank/DDBJ databases">
        <title>Freshwater and sediment microbial communities from various areas in North America, analyzing microbe dynamics in response to fracking.</title>
        <authorList>
            <person name="Lamendella R."/>
        </authorList>
    </citation>
    <scope>NUCLEOTIDE SEQUENCE [LARGE SCALE GENOMIC DNA]</scope>
    <source>
        <strain evidence="2 3">74A</strain>
    </source>
</reference>
<evidence type="ECO:0000256" key="1">
    <source>
        <dbReference type="SAM" id="Phobius"/>
    </source>
</evidence>
<dbReference type="AlphaFoldDB" id="A0A4R2F9Y3"/>
<evidence type="ECO:0000313" key="3">
    <source>
        <dbReference type="Proteomes" id="UP000294832"/>
    </source>
</evidence>
<keyword evidence="3" id="KW-1185">Reference proteome</keyword>
<name>A0A4R2F9Y3_9GAMM</name>
<accession>A0A4R2F9Y3</accession>
<evidence type="ECO:0000313" key="2">
    <source>
        <dbReference type="EMBL" id="TCN84637.1"/>
    </source>
</evidence>
<keyword evidence="1" id="KW-1133">Transmembrane helix</keyword>
<dbReference type="EMBL" id="SLWF01000011">
    <property type="protein sequence ID" value="TCN84637.1"/>
    <property type="molecule type" value="Genomic_DNA"/>
</dbReference>
<keyword evidence="1" id="KW-0472">Membrane</keyword>
<keyword evidence="1" id="KW-0812">Transmembrane</keyword>
<comment type="caution">
    <text evidence="2">The sequence shown here is derived from an EMBL/GenBank/DDBJ whole genome shotgun (WGS) entry which is preliminary data.</text>
</comment>
<protein>
    <submittedName>
        <fullName evidence="2">Uncharacterized protein</fullName>
    </submittedName>
</protein>
<sequence length="60" mass="7299">MDDFAKRCKDIKYRSFGYMSYVIYLKMFAGCVIFNQFFHDLTPIFLQEIICSYNQRQRHG</sequence>
<organism evidence="2 3">
    <name type="scientific">Shewanella fodinae</name>
    <dbReference type="NCBI Taxonomy" id="552357"/>
    <lineage>
        <taxon>Bacteria</taxon>
        <taxon>Pseudomonadati</taxon>
        <taxon>Pseudomonadota</taxon>
        <taxon>Gammaproteobacteria</taxon>
        <taxon>Alteromonadales</taxon>
        <taxon>Shewanellaceae</taxon>
        <taxon>Shewanella</taxon>
    </lineage>
</organism>